<protein>
    <submittedName>
        <fullName evidence="1">Uncharacterized protein</fullName>
    </submittedName>
</protein>
<gene>
    <name evidence="1" type="ORF">CRI94_17150</name>
</gene>
<comment type="caution">
    <text evidence="1">The sequence shown here is derived from an EMBL/GenBank/DDBJ whole genome shotgun (WGS) entry which is preliminary data.</text>
</comment>
<evidence type="ECO:0000313" key="2">
    <source>
        <dbReference type="Proteomes" id="UP000220102"/>
    </source>
</evidence>
<sequence>MPIPSLPDSSASGALQLIDAEQDTPLSRKELVDTLEALADRFRYENINIRLLLTALSAAIHTEEERDLARHVAKFEATRQTAAAQERLLREALSILDASAE</sequence>
<dbReference type="AlphaFoldDB" id="A0A2A8CTN0"/>
<dbReference type="EMBL" id="PDEQ01000013">
    <property type="protein sequence ID" value="PEN10955.1"/>
    <property type="molecule type" value="Genomic_DNA"/>
</dbReference>
<evidence type="ECO:0000313" key="1">
    <source>
        <dbReference type="EMBL" id="PEN10955.1"/>
    </source>
</evidence>
<accession>A0A2A8CTN0</accession>
<organism evidence="1 2">
    <name type="scientific">Longibacter salinarum</name>
    <dbReference type="NCBI Taxonomy" id="1850348"/>
    <lineage>
        <taxon>Bacteria</taxon>
        <taxon>Pseudomonadati</taxon>
        <taxon>Rhodothermota</taxon>
        <taxon>Rhodothermia</taxon>
        <taxon>Rhodothermales</taxon>
        <taxon>Salisaetaceae</taxon>
        <taxon>Longibacter</taxon>
    </lineage>
</organism>
<keyword evidence="2" id="KW-1185">Reference proteome</keyword>
<reference evidence="1 2" key="1">
    <citation type="submission" date="2017-10" db="EMBL/GenBank/DDBJ databases">
        <title>Draft genome of Longibacter Salinarum.</title>
        <authorList>
            <person name="Goh K.M."/>
            <person name="Shamsir M.S."/>
            <person name="Lim S.W."/>
        </authorList>
    </citation>
    <scope>NUCLEOTIDE SEQUENCE [LARGE SCALE GENOMIC DNA]</scope>
    <source>
        <strain evidence="1 2">KCTC 52045</strain>
    </source>
</reference>
<proteinExistence type="predicted"/>
<dbReference type="RefSeq" id="WP_098079183.1">
    <property type="nucleotide sequence ID" value="NZ_PDEQ01000013.1"/>
</dbReference>
<dbReference type="Proteomes" id="UP000220102">
    <property type="component" value="Unassembled WGS sequence"/>
</dbReference>
<name>A0A2A8CTN0_9BACT</name>